<dbReference type="AlphaFoldDB" id="A0A511FFS0"/>
<dbReference type="EMBL" id="BJVQ01000060">
    <property type="protein sequence ID" value="GEL48063.1"/>
    <property type="molecule type" value="Genomic_DNA"/>
</dbReference>
<evidence type="ECO:0000313" key="3">
    <source>
        <dbReference type="Proteomes" id="UP000321723"/>
    </source>
</evidence>
<gene>
    <name evidence="1" type="ORF">CHO01_31790</name>
    <name evidence="2" type="ORF">HNR08_003575</name>
</gene>
<reference evidence="2 4" key="2">
    <citation type="submission" date="2020-08" db="EMBL/GenBank/DDBJ databases">
        <title>Sequencing the genomes of 1000 actinobacteria strains.</title>
        <authorList>
            <person name="Klenk H.-P."/>
        </authorList>
    </citation>
    <scope>NUCLEOTIDE SEQUENCE [LARGE SCALE GENOMIC DNA]</scope>
    <source>
        <strain evidence="2 4">DSM 9581</strain>
    </source>
</reference>
<sequence length="140" mass="14814">MSTPDRPQRPIVLLGRLDATKGSVMTFRPAGGGDLVLQVSPSAVRAQSRPDDDGWVTLELSDAASVTPPGQVARRLNDHGGGTGGSNAACVEAYRRKCKTSPDQHSPGWCDSAEAARQWGWMCDIFGPPGAPHPVPWVIA</sequence>
<evidence type="ECO:0000313" key="4">
    <source>
        <dbReference type="Proteomes" id="UP000564629"/>
    </source>
</evidence>
<dbReference type="EMBL" id="JACHDN010000001">
    <property type="protein sequence ID" value="MBB5474839.1"/>
    <property type="molecule type" value="Genomic_DNA"/>
</dbReference>
<dbReference type="RefSeq" id="WP_146839750.1">
    <property type="nucleotide sequence ID" value="NZ_BJVQ01000060.1"/>
</dbReference>
<evidence type="ECO:0000313" key="1">
    <source>
        <dbReference type="EMBL" id="GEL48063.1"/>
    </source>
</evidence>
<protein>
    <submittedName>
        <fullName evidence="1">Uncharacterized protein</fullName>
    </submittedName>
</protein>
<name>A0A511FFS0_9CELL</name>
<organism evidence="1 3">
    <name type="scientific">Cellulomonas hominis</name>
    <dbReference type="NCBI Taxonomy" id="156981"/>
    <lineage>
        <taxon>Bacteria</taxon>
        <taxon>Bacillati</taxon>
        <taxon>Actinomycetota</taxon>
        <taxon>Actinomycetes</taxon>
        <taxon>Micrococcales</taxon>
        <taxon>Cellulomonadaceae</taxon>
        <taxon>Cellulomonas</taxon>
    </lineage>
</organism>
<evidence type="ECO:0000313" key="2">
    <source>
        <dbReference type="EMBL" id="MBB5474839.1"/>
    </source>
</evidence>
<proteinExistence type="predicted"/>
<accession>A0A511FFS0</accession>
<keyword evidence="3" id="KW-1185">Reference proteome</keyword>
<dbReference type="Proteomes" id="UP000564629">
    <property type="component" value="Unassembled WGS sequence"/>
</dbReference>
<comment type="caution">
    <text evidence="1">The sequence shown here is derived from an EMBL/GenBank/DDBJ whole genome shotgun (WGS) entry which is preliminary data.</text>
</comment>
<reference evidence="1 3" key="1">
    <citation type="submission" date="2019-07" db="EMBL/GenBank/DDBJ databases">
        <title>Whole genome shotgun sequence of Cellulomonas hominis NBRC 16055.</title>
        <authorList>
            <person name="Hosoyama A."/>
            <person name="Uohara A."/>
            <person name="Ohji S."/>
            <person name="Ichikawa N."/>
        </authorList>
    </citation>
    <scope>NUCLEOTIDE SEQUENCE [LARGE SCALE GENOMIC DNA]</scope>
    <source>
        <strain evidence="1 3">NBRC 16055</strain>
    </source>
</reference>
<dbReference type="Proteomes" id="UP000321723">
    <property type="component" value="Unassembled WGS sequence"/>
</dbReference>